<dbReference type="SUPFAM" id="SSF56112">
    <property type="entry name" value="Protein kinase-like (PK-like)"/>
    <property type="match status" value="1"/>
</dbReference>
<dbReference type="GO" id="GO:0016740">
    <property type="term" value="F:transferase activity"/>
    <property type="evidence" value="ECO:0007669"/>
    <property type="project" value="UniProtKB-KW"/>
</dbReference>
<dbReference type="Gene3D" id="3.90.1200.10">
    <property type="match status" value="1"/>
</dbReference>
<feature type="domain" description="Aminoglycoside phosphotransferase" evidence="1">
    <location>
        <begin position="47"/>
        <end position="227"/>
    </location>
</feature>
<dbReference type="InterPro" id="IPR011009">
    <property type="entry name" value="Kinase-like_dom_sf"/>
</dbReference>
<protein>
    <submittedName>
        <fullName evidence="2">Phosphotransferase</fullName>
    </submittedName>
</protein>
<sequence length="303" mass="34313">MEARYARVNRTTWRLHRIDKLAPFIQLPVKGLRKTDVRVLDPEIHLPIGSGESADVYRLPRGQVIKLFRHDITQDLMQREYDAAELAARAGLRVARPLGWQTVQGRTGILFEDLPSRDMRQTLRFRPFTLLIGIKRLADYQATMHGVEAGPPLHDQRIILRHRIETAEVPDAWRSAAYARLDGLPDGDRLCHGDLHPGNAIETDDGLAVIDWLNACTGHPLADAARTELLIRYGRHSRLLQRSAIFRIPRDSAAWSYTSFYARAAGVGRADIAAWRLPVAVAWLQPRTSANVPLLRAAIERWL</sequence>
<dbReference type="AlphaFoldDB" id="A0A5D9CBZ3"/>
<evidence type="ECO:0000313" key="2">
    <source>
        <dbReference type="EMBL" id="TZG28906.1"/>
    </source>
</evidence>
<gene>
    <name evidence="2" type="ORF">FYJ91_01810</name>
</gene>
<dbReference type="EMBL" id="VTOU01000001">
    <property type="protein sequence ID" value="TZG28906.1"/>
    <property type="molecule type" value="Genomic_DNA"/>
</dbReference>
<dbReference type="Pfam" id="PF01636">
    <property type="entry name" value="APH"/>
    <property type="match status" value="1"/>
</dbReference>
<keyword evidence="2" id="KW-0808">Transferase</keyword>
<dbReference type="Proteomes" id="UP000322077">
    <property type="component" value="Unassembled WGS sequence"/>
</dbReference>
<name>A0A5D9CBZ3_9SPHN</name>
<evidence type="ECO:0000259" key="1">
    <source>
        <dbReference type="Pfam" id="PF01636"/>
    </source>
</evidence>
<comment type="caution">
    <text evidence="2">The sequence shown here is derived from an EMBL/GenBank/DDBJ whole genome shotgun (WGS) entry which is preliminary data.</text>
</comment>
<accession>A0A5D9CBZ3</accession>
<organism evidence="2 3">
    <name type="scientific">Sphingomonas montanisoli</name>
    <dbReference type="NCBI Taxonomy" id="2606412"/>
    <lineage>
        <taxon>Bacteria</taxon>
        <taxon>Pseudomonadati</taxon>
        <taxon>Pseudomonadota</taxon>
        <taxon>Alphaproteobacteria</taxon>
        <taxon>Sphingomonadales</taxon>
        <taxon>Sphingomonadaceae</taxon>
        <taxon>Sphingomonas</taxon>
    </lineage>
</organism>
<keyword evidence="3" id="KW-1185">Reference proteome</keyword>
<dbReference type="InterPro" id="IPR002575">
    <property type="entry name" value="Aminoglycoside_PTrfase"/>
</dbReference>
<proteinExistence type="predicted"/>
<evidence type="ECO:0000313" key="3">
    <source>
        <dbReference type="Proteomes" id="UP000322077"/>
    </source>
</evidence>
<reference evidence="2 3" key="1">
    <citation type="submission" date="2019-08" db="EMBL/GenBank/DDBJ databases">
        <authorList>
            <person name="Wang G."/>
            <person name="Xu Z."/>
        </authorList>
    </citation>
    <scope>NUCLEOTIDE SEQUENCE [LARGE SCALE GENOMIC DNA]</scope>
    <source>
        <strain evidence="2 3">ZX</strain>
    </source>
</reference>